<keyword evidence="3" id="KW-1185">Reference proteome</keyword>
<dbReference type="PANTHER" id="PTHR33990">
    <property type="entry name" value="PROTEIN YJDN-RELATED"/>
    <property type="match status" value="1"/>
</dbReference>
<dbReference type="InterPro" id="IPR029068">
    <property type="entry name" value="Glyas_Bleomycin-R_OHBP_Dase"/>
</dbReference>
<evidence type="ECO:0000313" key="2">
    <source>
        <dbReference type="EMBL" id="MDH8677196.1"/>
    </source>
</evidence>
<organism evidence="2 3">
    <name type="scientific">Fusibacter bizertensis</name>
    <dbReference type="NCBI Taxonomy" id="1488331"/>
    <lineage>
        <taxon>Bacteria</taxon>
        <taxon>Bacillati</taxon>
        <taxon>Bacillota</taxon>
        <taxon>Clostridia</taxon>
        <taxon>Eubacteriales</taxon>
        <taxon>Eubacteriales Family XII. Incertae Sedis</taxon>
        <taxon>Fusibacter</taxon>
    </lineage>
</organism>
<proteinExistence type="predicted"/>
<dbReference type="PANTHER" id="PTHR33990:SF1">
    <property type="entry name" value="PROTEIN YJDN"/>
    <property type="match status" value="1"/>
</dbReference>
<dbReference type="InterPro" id="IPR028973">
    <property type="entry name" value="PhnB-like"/>
</dbReference>
<evidence type="ECO:0000259" key="1">
    <source>
        <dbReference type="Pfam" id="PF00903"/>
    </source>
</evidence>
<dbReference type="CDD" id="cd06588">
    <property type="entry name" value="PhnB_like"/>
    <property type="match status" value="1"/>
</dbReference>
<dbReference type="SUPFAM" id="SSF54593">
    <property type="entry name" value="Glyoxalase/Bleomycin resistance protein/Dihydroxybiphenyl dioxygenase"/>
    <property type="match status" value="1"/>
</dbReference>
<name>A0ABT6N9V0_9FIRM</name>
<dbReference type="Pfam" id="PF00903">
    <property type="entry name" value="Glyoxalase"/>
    <property type="match status" value="1"/>
</dbReference>
<dbReference type="Proteomes" id="UP001158045">
    <property type="component" value="Unassembled WGS sequence"/>
</dbReference>
<protein>
    <submittedName>
        <fullName evidence="2">VOC family protein</fullName>
    </submittedName>
</protein>
<dbReference type="Gene3D" id="3.10.180.10">
    <property type="entry name" value="2,3-Dihydroxybiphenyl 1,2-Dioxygenase, domain 1"/>
    <property type="match status" value="1"/>
</dbReference>
<evidence type="ECO:0000313" key="3">
    <source>
        <dbReference type="Proteomes" id="UP001158045"/>
    </source>
</evidence>
<gene>
    <name evidence="2" type="ORF">QE109_03495</name>
</gene>
<reference evidence="2 3" key="1">
    <citation type="submission" date="2023-04" db="EMBL/GenBank/DDBJ databases">
        <title>Fusibacter bizertensis strain WBS, isolated from littoral bottom sediments of the Arctic seas - biochemical and genomic analysis.</title>
        <authorList>
            <person name="Brioukhanov A.L."/>
        </authorList>
    </citation>
    <scope>NUCLEOTIDE SEQUENCE [LARGE SCALE GENOMIC DNA]</scope>
    <source>
        <strain evidence="2 3">WBS</strain>
    </source>
</reference>
<dbReference type="InterPro" id="IPR004360">
    <property type="entry name" value="Glyas_Fos-R_dOase_dom"/>
</dbReference>
<dbReference type="RefSeq" id="WP_281093009.1">
    <property type="nucleotide sequence ID" value="NZ_JARYZI010000002.1"/>
</dbReference>
<comment type="caution">
    <text evidence="2">The sequence shown here is derived from an EMBL/GenBank/DDBJ whole genome shotgun (WGS) entry which is preliminary data.</text>
</comment>
<accession>A0ABT6N9V0</accession>
<feature type="domain" description="Glyoxalase/fosfomycin resistance/dioxygenase" evidence="1">
    <location>
        <begin position="9"/>
        <end position="131"/>
    </location>
</feature>
<dbReference type="EMBL" id="JARYZI010000002">
    <property type="protein sequence ID" value="MDH8677196.1"/>
    <property type="molecule type" value="Genomic_DNA"/>
</dbReference>
<sequence>MKAIPYISFNGNCEEAVTFYQSIIGGTISIMKYNDLPASEEMPVSDTWQDKIMHSTLTFEDGNVIYFSDTWEQSPVKFGNYSTIHLVVTSAKDVYDFVEKLAEGGEITMPADRTFWNSVYGNLVDKFGISWGIEFEIPQEA</sequence>